<evidence type="ECO:0000313" key="2">
    <source>
        <dbReference type="EMBL" id="GIY72852.1"/>
    </source>
</evidence>
<keyword evidence="3" id="KW-1185">Reference proteome</keyword>
<name>A0AAV4VRF5_9ARAC</name>
<keyword evidence="2" id="KW-0675">Receptor</keyword>
<gene>
    <name evidence="2" type="primary">X975_22337</name>
    <name evidence="2" type="ORF">CDAR_305771</name>
</gene>
<dbReference type="GO" id="GO:0016020">
    <property type="term" value="C:membrane"/>
    <property type="evidence" value="ECO:0007669"/>
    <property type="project" value="InterPro"/>
</dbReference>
<dbReference type="Pfam" id="PF02932">
    <property type="entry name" value="Neur_chan_memb"/>
    <property type="match status" value="1"/>
</dbReference>
<accession>A0AAV4VRF5</accession>
<organism evidence="2 3">
    <name type="scientific">Caerostris darwini</name>
    <dbReference type="NCBI Taxonomy" id="1538125"/>
    <lineage>
        <taxon>Eukaryota</taxon>
        <taxon>Metazoa</taxon>
        <taxon>Ecdysozoa</taxon>
        <taxon>Arthropoda</taxon>
        <taxon>Chelicerata</taxon>
        <taxon>Arachnida</taxon>
        <taxon>Araneae</taxon>
        <taxon>Araneomorphae</taxon>
        <taxon>Entelegynae</taxon>
        <taxon>Araneoidea</taxon>
        <taxon>Araneidae</taxon>
        <taxon>Caerostris</taxon>
    </lineage>
</organism>
<dbReference type="Proteomes" id="UP001054837">
    <property type="component" value="Unassembled WGS sequence"/>
</dbReference>
<dbReference type="SUPFAM" id="SSF90112">
    <property type="entry name" value="Neurotransmitter-gated ion-channel transmembrane pore"/>
    <property type="match status" value="1"/>
</dbReference>
<evidence type="ECO:0000313" key="3">
    <source>
        <dbReference type="Proteomes" id="UP001054837"/>
    </source>
</evidence>
<dbReference type="InterPro" id="IPR036719">
    <property type="entry name" value="Neuro-gated_channel_TM_sf"/>
</dbReference>
<evidence type="ECO:0000259" key="1">
    <source>
        <dbReference type="Pfam" id="PF02932"/>
    </source>
</evidence>
<dbReference type="GO" id="GO:0006811">
    <property type="term" value="P:monoatomic ion transport"/>
    <property type="evidence" value="ECO:0007669"/>
    <property type="project" value="InterPro"/>
</dbReference>
<reference evidence="2 3" key="1">
    <citation type="submission" date="2021-06" db="EMBL/GenBank/DDBJ databases">
        <title>Caerostris darwini draft genome.</title>
        <authorList>
            <person name="Kono N."/>
            <person name="Arakawa K."/>
        </authorList>
    </citation>
    <scope>NUCLEOTIDE SEQUENCE [LARGE SCALE GENOMIC DNA]</scope>
</reference>
<feature type="domain" description="Neurotransmitter-gated ion-channel transmembrane" evidence="1">
    <location>
        <begin position="1"/>
        <end position="118"/>
    </location>
</feature>
<comment type="caution">
    <text evidence="2">The sequence shown here is derived from an EMBL/GenBank/DDBJ whole genome shotgun (WGS) entry which is preliminary data.</text>
</comment>
<dbReference type="EMBL" id="BPLQ01013528">
    <property type="protein sequence ID" value="GIY72852.1"/>
    <property type="molecule type" value="Genomic_DNA"/>
</dbReference>
<dbReference type="AlphaFoldDB" id="A0AAV4VRF5"/>
<proteinExistence type="predicted"/>
<sequence length="148" mass="16694">MAPWVKRVFIEILPRLLCMQRPDYNGEGNTDAKHEPGNNHYHPHLIDFAEKPSVIDYECGSFGPYPVDELHVGLQPDINGSLDGIKTSPDVERAVLNVRFIAQHMENLDNFTDVSDKYIFLRVPVIAMVIATNNGNSNDANYNEKSQP</sequence>
<protein>
    <submittedName>
        <fullName evidence="2">Acetylcholine receptor subunit alpha-like 1</fullName>
    </submittedName>
</protein>
<dbReference type="InterPro" id="IPR006029">
    <property type="entry name" value="Neurotrans-gated_channel_TM"/>
</dbReference>